<dbReference type="Pfam" id="PF01225">
    <property type="entry name" value="Mur_ligase"/>
    <property type="match status" value="1"/>
</dbReference>
<proteinExistence type="predicted"/>
<dbReference type="SUPFAM" id="SSF53244">
    <property type="entry name" value="MurD-like peptide ligases, peptide-binding domain"/>
    <property type="match status" value="1"/>
</dbReference>
<dbReference type="Proteomes" id="UP000651112">
    <property type="component" value="Unassembled WGS sequence"/>
</dbReference>
<accession>A0ABR7XUP1</accession>
<dbReference type="InterPro" id="IPR050061">
    <property type="entry name" value="MurCDEF_pg_biosynth"/>
</dbReference>
<comment type="caution">
    <text evidence="3">The sequence shown here is derived from an EMBL/GenBank/DDBJ whole genome shotgun (WGS) entry which is preliminary data.</text>
</comment>
<dbReference type="PANTHER" id="PTHR43445">
    <property type="entry name" value="UDP-N-ACETYLMURAMATE--L-ALANINE LIGASE-RELATED"/>
    <property type="match status" value="1"/>
</dbReference>
<organism evidence="3 4">
    <name type="scientific">Sphingobacterium chuzhouense</name>
    <dbReference type="NCBI Taxonomy" id="1742264"/>
    <lineage>
        <taxon>Bacteria</taxon>
        <taxon>Pseudomonadati</taxon>
        <taxon>Bacteroidota</taxon>
        <taxon>Sphingobacteriia</taxon>
        <taxon>Sphingobacteriales</taxon>
        <taxon>Sphingobacteriaceae</taxon>
        <taxon>Sphingobacterium</taxon>
    </lineage>
</organism>
<evidence type="ECO:0000313" key="3">
    <source>
        <dbReference type="EMBL" id="MBD1422747.1"/>
    </source>
</evidence>
<reference evidence="3 4" key="1">
    <citation type="submission" date="2020-08" db="EMBL/GenBank/DDBJ databases">
        <title>Sphingobacterium sp. DN00404 isolated from aquaculture water.</title>
        <authorList>
            <person name="Zhang M."/>
        </authorList>
    </citation>
    <scope>NUCLEOTIDE SEQUENCE [LARGE SCALE GENOMIC DNA]</scope>
    <source>
        <strain evidence="3 4">KCTC 42746</strain>
    </source>
</reference>
<sequence length="456" mass="52135">MRVHFIAIGGAVMHNLAISLAEQGHQVSGSDDQVVEPSKSRLKNAGLLPKTMGWFPEKITEDIDAVILGMHAESENPELLRAQELNIKIYSFPEFIYEQSMDKTRVVIAGTYGKTTIMSMVMHVLKKLGRDFDYLVGAQLEGFDSLVKLTTHNKIILLEGDEYYASPIDHRSKFHLFNPNIALISGVEWNESRANMAQEEYFKQFETFIDTIVPKGTLIYNKDNQNLVEIVEATSDCNINRHGYKLPEYSINKGVTYLHLGEERIPLQVFGKLNLSNIAGAYTVCEWLGVKRVDFYEAIKDFRSSIRYLEFVASDNESVVYQDFLHSPYKLRTSIHAVKEQFPSQGLVAIIELNPYDVINRSFLDTYRESMDESDYAVVLINKDAIKEKNILISNLSSEIQQVFNHKNFTFLTDIPSLEVYLDKFKSLGFNLLFMVSPHHNSMDIVSFADKFLKNY</sequence>
<dbReference type="Gene3D" id="3.40.50.720">
    <property type="entry name" value="NAD(P)-binding Rossmann-like Domain"/>
    <property type="match status" value="1"/>
</dbReference>
<gene>
    <name evidence="3" type="ORF">H8B21_14320</name>
</gene>
<dbReference type="SUPFAM" id="SSF51984">
    <property type="entry name" value="MurCD N-terminal domain"/>
    <property type="match status" value="1"/>
</dbReference>
<dbReference type="PANTHER" id="PTHR43445:SF3">
    <property type="entry name" value="UDP-N-ACETYLMURAMATE--L-ALANINE LIGASE"/>
    <property type="match status" value="1"/>
</dbReference>
<name>A0ABR7XUP1_9SPHI</name>
<dbReference type="InterPro" id="IPR013221">
    <property type="entry name" value="Mur_ligase_cen"/>
</dbReference>
<dbReference type="SUPFAM" id="SSF53623">
    <property type="entry name" value="MurD-like peptide ligases, catalytic domain"/>
    <property type="match status" value="1"/>
</dbReference>
<evidence type="ECO:0000313" key="4">
    <source>
        <dbReference type="Proteomes" id="UP000651112"/>
    </source>
</evidence>
<protein>
    <submittedName>
        <fullName evidence="3">Peptidoglycan synthetase</fullName>
    </submittedName>
</protein>
<feature type="domain" description="Mur ligase N-terminal catalytic" evidence="1">
    <location>
        <begin position="3"/>
        <end position="97"/>
    </location>
</feature>
<dbReference type="InterPro" id="IPR036615">
    <property type="entry name" value="Mur_ligase_C_dom_sf"/>
</dbReference>
<dbReference type="InterPro" id="IPR036565">
    <property type="entry name" value="Mur-like_cat_sf"/>
</dbReference>
<dbReference type="EMBL" id="JACNYL010000003">
    <property type="protein sequence ID" value="MBD1422747.1"/>
    <property type="molecule type" value="Genomic_DNA"/>
</dbReference>
<evidence type="ECO:0000259" key="2">
    <source>
        <dbReference type="Pfam" id="PF08245"/>
    </source>
</evidence>
<dbReference type="Pfam" id="PF08245">
    <property type="entry name" value="Mur_ligase_M"/>
    <property type="match status" value="1"/>
</dbReference>
<keyword evidence="4" id="KW-1185">Reference proteome</keyword>
<dbReference type="RefSeq" id="WP_190314441.1">
    <property type="nucleotide sequence ID" value="NZ_JACNYL010000003.1"/>
</dbReference>
<feature type="domain" description="Mur ligase central" evidence="2">
    <location>
        <begin position="108"/>
        <end position="284"/>
    </location>
</feature>
<dbReference type="InterPro" id="IPR000713">
    <property type="entry name" value="Mur_ligase_N"/>
</dbReference>
<evidence type="ECO:0000259" key="1">
    <source>
        <dbReference type="Pfam" id="PF01225"/>
    </source>
</evidence>
<dbReference type="Gene3D" id="3.90.190.20">
    <property type="entry name" value="Mur ligase, C-terminal domain"/>
    <property type="match status" value="1"/>
</dbReference>
<dbReference type="Gene3D" id="3.40.1190.10">
    <property type="entry name" value="Mur-like, catalytic domain"/>
    <property type="match status" value="1"/>
</dbReference>